<evidence type="ECO:0000256" key="7">
    <source>
        <dbReference type="SAM" id="Phobius"/>
    </source>
</evidence>
<evidence type="ECO:0000256" key="6">
    <source>
        <dbReference type="ARBA" id="ARBA00023136"/>
    </source>
</evidence>
<organism evidence="9 10">
    <name type="scientific">Bradyrhizobium jicamae</name>
    <dbReference type="NCBI Taxonomy" id="280332"/>
    <lineage>
        <taxon>Bacteria</taxon>
        <taxon>Pseudomonadati</taxon>
        <taxon>Pseudomonadota</taxon>
        <taxon>Alphaproteobacteria</taxon>
        <taxon>Hyphomicrobiales</taxon>
        <taxon>Nitrobacteraceae</taxon>
        <taxon>Bradyrhizobium</taxon>
    </lineage>
</organism>
<name>A0ABS5FDZ5_9BRAD</name>
<dbReference type="PANTHER" id="PTHR23513">
    <property type="entry name" value="INTEGRAL MEMBRANE EFFLUX PROTEIN-RELATED"/>
    <property type="match status" value="1"/>
</dbReference>
<evidence type="ECO:0000256" key="4">
    <source>
        <dbReference type="ARBA" id="ARBA00022692"/>
    </source>
</evidence>
<evidence type="ECO:0000259" key="8">
    <source>
        <dbReference type="PROSITE" id="PS50850"/>
    </source>
</evidence>
<feature type="transmembrane region" description="Helical" evidence="7">
    <location>
        <begin position="306"/>
        <end position="323"/>
    </location>
</feature>
<keyword evidence="10" id="KW-1185">Reference proteome</keyword>
<dbReference type="RefSeq" id="WP_212492053.1">
    <property type="nucleotide sequence ID" value="NZ_JAFCJH010000004.1"/>
</dbReference>
<gene>
    <name evidence="9" type="ORF">JQ615_06450</name>
</gene>
<comment type="caution">
    <text evidence="9">The sequence shown here is derived from an EMBL/GenBank/DDBJ whole genome shotgun (WGS) entry which is preliminary data.</text>
</comment>
<feature type="transmembrane region" description="Helical" evidence="7">
    <location>
        <begin position="153"/>
        <end position="172"/>
    </location>
</feature>
<evidence type="ECO:0000256" key="3">
    <source>
        <dbReference type="ARBA" id="ARBA00022475"/>
    </source>
</evidence>
<dbReference type="CDD" id="cd06173">
    <property type="entry name" value="MFS_MefA_like"/>
    <property type="match status" value="1"/>
</dbReference>
<dbReference type="Gene3D" id="1.20.1250.20">
    <property type="entry name" value="MFS general substrate transporter like domains"/>
    <property type="match status" value="1"/>
</dbReference>
<keyword evidence="3" id="KW-1003">Cell membrane</keyword>
<feature type="transmembrane region" description="Helical" evidence="7">
    <location>
        <begin position="389"/>
        <end position="409"/>
    </location>
</feature>
<feature type="transmembrane region" description="Helical" evidence="7">
    <location>
        <begin position="178"/>
        <end position="207"/>
    </location>
</feature>
<dbReference type="EMBL" id="JAFCJH010000004">
    <property type="protein sequence ID" value="MBR0795021.1"/>
    <property type="molecule type" value="Genomic_DNA"/>
</dbReference>
<keyword evidence="6 7" id="KW-0472">Membrane</keyword>
<dbReference type="InterPro" id="IPR010290">
    <property type="entry name" value="TM_effector"/>
</dbReference>
<keyword evidence="5 7" id="KW-1133">Transmembrane helix</keyword>
<feature type="domain" description="Major facilitator superfamily (MFS) profile" evidence="8">
    <location>
        <begin position="28"/>
        <end position="418"/>
    </location>
</feature>
<feature type="transmembrane region" description="Helical" evidence="7">
    <location>
        <begin position="28"/>
        <end position="49"/>
    </location>
</feature>
<sequence length="548" mass="57266">MSSQHEAATDAPDRASASSAWAPFASRAFVWLWLANAVSALGTWIQNAASAWIMTDLAPSPIMVSLVQAAAQLPVLLLALPAGAIADLMDRRRLLILTNMLMLAASAILAIVAAVGNVDPAMLLLLTILLAVGAALNGPAWAASVPLTVPRQLLAQALVLNSVGFNIARAIGPAIGGLILAASGATAAFAANAASFALVALVVGIFLTFPRKQATNNVPPEPFQSAMRIGLVYALAEPVVRSTLVRSAAFFGCASAIWALLPLYVRQVLGLSSASFGLMMGVIGTGAVLGGLIMPALSRLFPRNNLIFLAGASCGLAMVPLAVVPSAAIAYAALFVFGIGWIVGASNLQATVQLAAAPWVRARALALYQAIFNGAMGIGAILWGWLGDYAGLTGTILAAGLVGCAIALVTRAIQLPAEIDDPSASATTAPPALSIAEEMAPLLHSAQHRLRAAVSYEVDPSDAAAFRVAMADVRLSRYRDGAVAWALSRDVSDPTHWVETFLIRDWHELQRGIERLNLADSEAVIRARSYHLGKELPRVTLLLQHRNT</sequence>
<accession>A0ABS5FDZ5</accession>
<feature type="transmembrane region" description="Helical" evidence="7">
    <location>
        <begin position="271"/>
        <end position="294"/>
    </location>
</feature>
<evidence type="ECO:0000256" key="1">
    <source>
        <dbReference type="ARBA" id="ARBA00004651"/>
    </source>
</evidence>
<dbReference type="PROSITE" id="PS50850">
    <property type="entry name" value="MFS"/>
    <property type="match status" value="1"/>
</dbReference>
<comment type="subcellular location">
    <subcellularLocation>
        <location evidence="1">Cell membrane</location>
        <topology evidence="1">Multi-pass membrane protein</topology>
    </subcellularLocation>
</comment>
<feature type="transmembrane region" description="Helical" evidence="7">
    <location>
        <begin position="121"/>
        <end position="141"/>
    </location>
</feature>
<dbReference type="InterPro" id="IPR036259">
    <property type="entry name" value="MFS_trans_sf"/>
</dbReference>
<dbReference type="SUPFAM" id="SSF103473">
    <property type="entry name" value="MFS general substrate transporter"/>
    <property type="match status" value="1"/>
</dbReference>
<keyword evidence="2" id="KW-0813">Transport</keyword>
<proteinExistence type="predicted"/>
<feature type="transmembrane region" description="Helical" evidence="7">
    <location>
        <begin position="248"/>
        <end position="265"/>
    </location>
</feature>
<dbReference type="PANTHER" id="PTHR23513:SF11">
    <property type="entry name" value="STAPHYLOFERRIN A TRANSPORTER"/>
    <property type="match status" value="1"/>
</dbReference>
<feature type="transmembrane region" description="Helical" evidence="7">
    <location>
        <begin position="94"/>
        <end position="115"/>
    </location>
</feature>
<evidence type="ECO:0000256" key="2">
    <source>
        <dbReference type="ARBA" id="ARBA00022448"/>
    </source>
</evidence>
<feature type="transmembrane region" description="Helical" evidence="7">
    <location>
        <begin position="61"/>
        <end position="82"/>
    </location>
</feature>
<keyword evidence="4 7" id="KW-0812">Transmembrane</keyword>
<reference evidence="10" key="1">
    <citation type="journal article" date="2021" name="ISME J.">
        <title>Evolutionary origin and ecological implication of a unique nif island in free-living Bradyrhizobium lineages.</title>
        <authorList>
            <person name="Tao J."/>
        </authorList>
    </citation>
    <scope>NUCLEOTIDE SEQUENCE [LARGE SCALE GENOMIC DNA]</scope>
    <source>
        <strain evidence="10">SZCCT0434</strain>
    </source>
</reference>
<evidence type="ECO:0000256" key="5">
    <source>
        <dbReference type="ARBA" id="ARBA00022989"/>
    </source>
</evidence>
<feature type="transmembrane region" description="Helical" evidence="7">
    <location>
        <begin position="329"/>
        <end position="352"/>
    </location>
</feature>
<dbReference type="Pfam" id="PF05977">
    <property type="entry name" value="MFS_3"/>
    <property type="match status" value="1"/>
</dbReference>
<dbReference type="InterPro" id="IPR020846">
    <property type="entry name" value="MFS_dom"/>
</dbReference>
<evidence type="ECO:0000313" key="9">
    <source>
        <dbReference type="EMBL" id="MBR0795021.1"/>
    </source>
</evidence>
<protein>
    <submittedName>
        <fullName evidence="9">MFS transporter</fullName>
    </submittedName>
</protein>
<evidence type="ECO:0000313" key="10">
    <source>
        <dbReference type="Proteomes" id="UP001315278"/>
    </source>
</evidence>
<feature type="transmembrane region" description="Helical" evidence="7">
    <location>
        <begin position="364"/>
        <end position="383"/>
    </location>
</feature>
<dbReference type="Proteomes" id="UP001315278">
    <property type="component" value="Unassembled WGS sequence"/>
</dbReference>